<protein>
    <submittedName>
        <fullName evidence="2">Uncharacterized protein</fullName>
    </submittedName>
</protein>
<reference evidence="2" key="2">
    <citation type="submission" date="2020-11" db="EMBL/GenBank/DDBJ databases">
        <authorList>
            <consortium name="DOE Joint Genome Institute"/>
            <person name="Kuo A."/>
            <person name="Miyauchi S."/>
            <person name="Kiss E."/>
            <person name="Drula E."/>
            <person name="Kohler A."/>
            <person name="Sanchez-Garcia M."/>
            <person name="Andreopoulos B."/>
            <person name="Barry K.W."/>
            <person name="Bonito G."/>
            <person name="Buee M."/>
            <person name="Carver A."/>
            <person name="Chen C."/>
            <person name="Cichocki N."/>
            <person name="Clum A."/>
            <person name="Culley D."/>
            <person name="Crous P.W."/>
            <person name="Fauchery L."/>
            <person name="Girlanda M."/>
            <person name="Hayes R."/>
            <person name="Keri Z."/>
            <person name="Labutti K."/>
            <person name="Lipzen A."/>
            <person name="Lombard V."/>
            <person name="Magnuson J."/>
            <person name="Maillard F."/>
            <person name="Morin E."/>
            <person name="Murat C."/>
            <person name="Nolan M."/>
            <person name="Ohm R."/>
            <person name="Pangilinan J."/>
            <person name="Pereira M."/>
            <person name="Perotto S."/>
            <person name="Peter M."/>
            <person name="Riley R."/>
            <person name="Sitrit Y."/>
            <person name="Stielow B."/>
            <person name="Szollosi G."/>
            <person name="Zifcakova L."/>
            <person name="Stursova M."/>
            <person name="Spatafora J.W."/>
            <person name="Tedersoo L."/>
            <person name="Vaario L.-M."/>
            <person name="Yamada A."/>
            <person name="Yan M."/>
            <person name="Wang P."/>
            <person name="Xu J."/>
            <person name="Bruns T."/>
            <person name="Baldrian P."/>
            <person name="Vilgalys R."/>
            <person name="Henrissat B."/>
            <person name="Grigoriev I.V."/>
            <person name="Hibbett D."/>
            <person name="Nagy L.G."/>
            <person name="Martin F.M."/>
        </authorList>
    </citation>
    <scope>NUCLEOTIDE SEQUENCE</scope>
    <source>
        <strain evidence="2">UH-Tt-Lm1</strain>
    </source>
</reference>
<feature type="region of interest" description="Disordered" evidence="1">
    <location>
        <begin position="231"/>
        <end position="250"/>
    </location>
</feature>
<sequence>MSYFNSNSNLYPTPADGEFDMYSFLNQPPAPEQADDQVYPMFPNYWETAGAPTNLGATAGYESMALATSHVPHVDSASHPSFMNQRWPGFEDQSQVAGPSSWATSTTTSEASTALEAPSSFPLDFWGHNQSASPKNQWYPLPDPVDTISEQDPYSSCRQRVGPARTDRIPGERFQPYVTARARTVGYTNAEAGPSTLAPPPVPRARSPTPQPSGGISETTAVAEPTQTITEEAEAPRQESRLDRLPHGQGAPRKYRVEAQRELPKLYEWVLRHNDQVEPKNVCEALAIAVEAIKAIRPVLMDEPYLVKIPTKAEDANTAAARRERNRRAAERGLYEELSRRYPPGPKPWTRAELLALVVLDLEGNPILQ</sequence>
<feature type="region of interest" description="Disordered" evidence="1">
    <location>
        <begin position="90"/>
        <end position="115"/>
    </location>
</feature>
<evidence type="ECO:0000256" key="1">
    <source>
        <dbReference type="SAM" id="MobiDB-lite"/>
    </source>
</evidence>
<feature type="compositionally biased region" description="Low complexity" evidence="1">
    <location>
        <begin position="97"/>
        <end position="115"/>
    </location>
</feature>
<dbReference type="EMBL" id="WIUZ02000010">
    <property type="protein sequence ID" value="KAF9783225.1"/>
    <property type="molecule type" value="Genomic_DNA"/>
</dbReference>
<name>A0A9P6HAV9_9AGAM</name>
<dbReference type="OrthoDB" id="3328115at2759"/>
<feature type="region of interest" description="Disordered" evidence="1">
    <location>
        <begin position="189"/>
        <end position="226"/>
    </location>
</feature>
<keyword evidence="3" id="KW-1185">Reference proteome</keyword>
<comment type="caution">
    <text evidence="2">The sequence shown here is derived from an EMBL/GenBank/DDBJ whole genome shotgun (WGS) entry which is preliminary data.</text>
</comment>
<dbReference type="AlphaFoldDB" id="A0A9P6HAV9"/>
<feature type="compositionally biased region" description="Polar residues" evidence="1">
    <location>
        <begin position="148"/>
        <end position="158"/>
    </location>
</feature>
<gene>
    <name evidence="2" type="ORF">BJ322DRAFT_1219683</name>
</gene>
<feature type="region of interest" description="Disordered" evidence="1">
    <location>
        <begin position="135"/>
        <end position="173"/>
    </location>
</feature>
<proteinExistence type="predicted"/>
<feature type="compositionally biased region" description="Polar residues" evidence="1">
    <location>
        <begin position="214"/>
        <end position="226"/>
    </location>
</feature>
<feature type="compositionally biased region" description="Basic and acidic residues" evidence="1">
    <location>
        <begin position="234"/>
        <end position="246"/>
    </location>
</feature>
<evidence type="ECO:0000313" key="3">
    <source>
        <dbReference type="Proteomes" id="UP000736335"/>
    </source>
</evidence>
<accession>A0A9P6HAV9</accession>
<reference evidence="2" key="1">
    <citation type="journal article" date="2020" name="Nat. Commun.">
        <title>Large-scale genome sequencing of mycorrhizal fungi provides insights into the early evolution of symbiotic traits.</title>
        <authorList>
            <person name="Miyauchi S."/>
            <person name="Kiss E."/>
            <person name="Kuo A."/>
            <person name="Drula E."/>
            <person name="Kohler A."/>
            <person name="Sanchez-Garcia M."/>
            <person name="Morin E."/>
            <person name="Andreopoulos B."/>
            <person name="Barry K.W."/>
            <person name="Bonito G."/>
            <person name="Buee M."/>
            <person name="Carver A."/>
            <person name="Chen C."/>
            <person name="Cichocki N."/>
            <person name="Clum A."/>
            <person name="Culley D."/>
            <person name="Crous P.W."/>
            <person name="Fauchery L."/>
            <person name="Girlanda M."/>
            <person name="Hayes R.D."/>
            <person name="Keri Z."/>
            <person name="LaButti K."/>
            <person name="Lipzen A."/>
            <person name="Lombard V."/>
            <person name="Magnuson J."/>
            <person name="Maillard F."/>
            <person name="Murat C."/>
            <person name="Nolan M."/>
            <person name="Ohm R.A."/>
            <person name="Pangilinan J."/>
            <person name="Pereira M.F."/>
            <person name="Perotto S."/>
            <person name="Peter M."/>
            <person name="Pfister S."/>
            <person name="Riley R."/>
            <person name="Sitrit Y."/>
            <person name="Stielow J.B."/>
            <person name="Szollosi G."/>
            <person name="Zifcakova L."/>
            <person name="Stursova M."/>
            <person name="Spatafora J.W."/>
            <person name="Tedersoo L."/>
            <person name="Vaario L.M."/>
            <person name="Yamada A."/>
            <person name="Yan M."/>
            <person name="Wang P."/>
            <person name="Xu J."/>
            <person name="Bruns T."/>
            <person name="Baldrian P."/>
            <person name="Vilgalys R."/>
            <person name="Dunand C."/>
            <person name="Henrissat B."/>
            <person name="Grigoriev I.V."/>
            <person name="Hibbett D."/>
            <person name="Nagy L.G."/>
            <person name="Martin F.M."/>
        </authorList>
    </citation>
    <scope>NUCLEOTIDE SEQUENCE</scope>
    <source>
        <strain evidence="2">UH-Tt-Lm1</strain>
    </source>
</reference>
<organism evidence="2 3">
    <name type="scientific">Thelephora terrestris</name>
    <dbReference type="NCBI Taxonomy" id="56493"/>
    <lineage>
        <taxon>Eukaryota</taxon>
        <taxon>Fungi</taxon>
        <taxon>Dikarya</taxon>
        <taxon>Basidiomycota</taxon>
        <taxon>Agaricomycotina</taxon>
        <taxon>Agaricomycetes</taxon>
        <taxon>Thelephorales</taxon>
        <taxon>Thelephoraceae</taxon>
        <taxon>Thelephora</taxon>
    </lineage>
</organism>
<evidence type="ECO:0000313" key="2">
    <source>
        <dbReference type="EMBL" id="KAF9783225.1"/>
    </source>
</evidence>
<dbReference type="Proteomes" id="UP000736335">
    <property type="component" value="Unassembled WGS sequence"/>
</dbReference>